<dbReference type="Proteomes" id="UP000298663">
    <property type="component" value="Chromosome X"/>
</dbReference>
<dbReference type="EMBL" id="AZBU02000001">
    <property type="protein sequence ID" value="TMS35851.1"/>
    <property type="molecule type" value="Genomic_DNA"/>
</dbReference>
<dbReference type="AlphaFoldDB" id="A0A4U8URU2"/>
<evidence type="ECO:0000313" key="2">
    <source>
        <dbReference type="Proteomes" id="UP000298663"/>
    </source>
</evidence>
<keyword evidence="2" id="KW-1185">Reference proteome</keyword>
<evidence type="ECO:0000313" key="1">
    <source>
        <dbReference type="EMBL" id="TMS35851.1"/>
    </source>
</evidence>
<protein>
    <submittedName>
        <fullName evidence="1">Uncharacterized protein</fullName>
    </submittedName>
</protein>
<organism evidence="1 2">
    <name type="scientific">Steinernema carpocapsae</name>
    <name type="common">Entomopathogenic nematode</name>
    <dbReference type="NCBI Taxonomy" id="34508"/>
    <lineage>
        <taxon>Eukaryota</taxon>
        <taxon>Metazoa</taxon>
        <taxon>Ecdysozoa</taxon>
        <taxon>Nematoda</taxon>
        <taxon>Chromadorea</taxon>
        <taxon>Rhabditida</taxon>
        <taxon>Tylenchina</taxon>
        <taxon>Panagrolaimomorpha</taxon>
        <taxon>Strongyloidoidea</taxon>
        <taxon>Steinernematidae</taxon>
        <taxon>Steinernema</taxon>
    </lineage>
</organism>
<sequence>MTKVSLFHAEAVRCLEHDNDKLQVDQCAVREVITVNSRLNASQLCIVFAERNNVFASVIKIKTTTVFAPPQQARFAAGVIRTNGAAR</sequence>
<name>A0A4U8URU2_STECR</name>
<proteinExistence type="predicted"/>
<reference evidence="1 2" key="1">
    <citation type="journal article" date="2015" name="Genome Biol.">
        <title>Comparative genomics of Steinernema reveals deeply conserved gene regulatory networks.</title>
        <authorList>
            <person name="Dillman A.R."/>
            <person name="Macchietto M."/>
            <person name="Porter C.F."/>
            <person name="Rogers A."/>
            <person name="Williams B."/>
            <person name="Antoshechkin I."/>
            <person name="Lee M.M."/>
            <person name="Goodwin Z."/>
            <person name="Lu X."/>
            <person name="Lewis E.E."/>
            <person name="Goodrich-Blair H."/>
            <person name="Stock S.P."/>
            <person name="Adams B.J."/>
            <person name="Sternberg P.W."/>
            <person name="Mortazavi A."/>
        </authorList>
    </citation>
    <scope>NUCLEOTIDE SEQUENCE [LARGE SCALE GENOMIC DNA]</scope>
    <source>
        <strain evidence="1 2">ALL</strain>
    </source>
</reference>
<comment type="caution">
    <text evidence="1">The sequence shown here is derived from an EMBL/GenBank/DDBJ whole genome shotgun (WGS) entry which is preliminary data.</text>
</comment>
<gene>
    <name evidence="1" type="ORF">L596_003154</name>
</gene>
<reference evidence="1 2" key="2">
    <citation type="journal article" date="2019" name="G3 (Bethesda)">
        <title>Hybrid Assembly of the Genome of the Entomopathogenic Nematode Steinernema carpocapsae Identifies the X-Chromosome.</title>
        <authorList>
            <person name="Serra L."/>
            <person name="Macchietto M."/>
            <person name="Macias-Munoz A."/>
            <person name="McGill C.J."/>
            <person name="Rodriguez I.M."/>
            <person name="Rodriguez B."/>
            <person name="Murad R."/>
            <person name="Mortazavi A."/>
        </authorList>
    </citation>
    <scope>NUCLEOTIDE SEQUENCE [LARGE SCALE GENOMIC DNA]</scope>
    <source>
        <strain evidence="1 2">ALL</strain>
    </source>
</reference>
<dbReference type="EMBL" id="CM016762">
    <property type="protein sequence ID" value="TMS35851.1"/>
    <property type="molecule type" value="Genomic_DNA"/>
</dbReference>
<accession>A0A4U8URU2</accession>